<dbReference type="RefSeq" id="WP_116846608.1">
    <property type="nucleotide sequence ID" value="NZ_QTJU01000002.1"/>
</dbReference>
<dbReference type="AlphaFoldDB" id="A0A3E1NLF2"/>
<accession>A0A3E1NLF2</accession>
<dbReference type="OrthoDB" id="8418771at2"/>
<protein>
    <recommendedName>
        <fullName evidence="3">Phosphoribosylpyrophosphate synthetase</fullName>
    </recommendedName>
</protein>
<dbReference type="EMBL" id="QTJU01000002">
    <property type="protein sequence ID" value="RFM28618.1"/>
    <property type="molecule type" value="Genomic_DNA"/>
</dbReference>
<evidence type="ECO:0000313" key="1">
    <source>
        <dbReference type="EMBL" id="RFM28618.1"/>
    </source>
</evidence>
<name>A0A3E1NLF2_9BACT</name>
<keyword evidence="2" id="KW-1185">Reference proteome</keyword>
<proteinExistence type="predicted"/>
<reference evidence="1 2" key="1">
    <citation type="submission" date="2018-08" db="EMBL/GenBank/DDBJ databases">
        <title>Chitinophagaceae sp. K23C18032701, a novel bacterium isolated from forest soil.</title>
        <authorList>
            <person name="Wang C."/>
        </authorList>
    </citation>
    <scope>NUCLEOTIDE SEQUENCE [LARGE SCALE GENOMIC DNA]</scope>
    <source>
        <strain evidence="1 2">K23C18032701</strain>
    </source>
</reference>
<evidence type="ECO:0000313" key="2">
    <source>
        <dbReference type="Proteomes" id="UP000261284"/>
    </source>
</evidence>
<evidence type="ECO:0008006" key="3">
    <source>
        <dbReference type="Google" id="ProtNLM"/>
    </source>
</evidence>
<dbReference type="Proteomes" id="UP000261284">
    <property type="component" value="Unassembled WGS sequence"/>
</dbReference>
<comment type="caution">
    <text evidence="1">The sequence shown here is derived from an EMBL/GenBank/DDBJ whole genome shotgun (WGS) entry which is preliminary data.</text>
</comment>
<organism evidence="1 2">
    <name type="scientific">Deminuibacter soli</name>
    <dbReference type="NCBI Taxonomy" id="2291815"/>
    <lineage>
        <taxon>Bacteria</taxon>
        <taxon>Pseudomonadati</taxon>
        <taxon>Bacteroidota</taxon>
        <taxon>Chitinophagia</taxon>
        <taxon>Chitinophagales</taxon>
        <taxon>Chitinophagaceae</taxon>
        <taxon>Deminuibacter</taxon>
    </lineage>
</organism>
<gene>
    <name evidence="1" type="ORF">DXN05_07430</name>
</gene>
<sequence length="111" mass="12129">MSAGISYNRRSLVRSLNKAIEDGFSRVFKIDGAALHYDTEKVSYQPGQVSLVGRYEFDETADPADNAVLYVLQTEDGVKGTLIDAAGFYASPSVQAFMAAIKQAKRKGNIF</sequence>